<protein>
    <submittedName>
        <fullName evidence="3">SDR family NAD(P)-dependent oxidoreductase</fullName>
        <ecNumber evidence="3">1.1.1.-</ecNumber>
    </submittedName>
</protein>
<evidence type="ECO:0000313" key="4">
    <source>
        <dbReference type="Proteomes" id="UP001601992"/>
    </source>
</evidence>
<gene>
    <name evidence="3" type="ORF">ACFYXQ_39620</name>
</gene>
<dbReference type="EC" id="1.1.1.-" evidence="3"/>
<dbReference type="InterPro" id="IPR002347">
    <property type="entry name" value="SDR_fam"/>
</dbReference>
<sequence>MNSAINRVAFVTGAASGIGAAVTRRLVSDGAAVTAFDRDSVGLDHLAVELAGAAGRLAPVIGDVADPGDVKYGVDVAVETFGKLSWAVNCAGIASGSAPVAEVDPEDWDRTIAINLSGLFYGMRYEIPAILASGGGAIVNISSVFADRGQTMRPAYSAAKHGIRGLTRSAAVDYAEKGLRVNELQPGVVNTPMLGADQDRTDSFAQLIPAGRVGDPSEIAAAVRFLLSDDASYINGAHLAVDGAFLA</sequence>
<evidence type="ECO:0000256" key="1">
    <source>
        <dbReference type="ARBA" id="ARBA00006484"/>
    </source>
</evidence>
<evidence type="ECO:0000256" key="2">
    <source>
        <dbReference type="ARBA" id="ARBA00023002"/>
    </source>
</evidence>
<evidence type="ECO:0000313" key="3">
    <source>
        <dbReference type="EMBL" id="MFF3573876.1"/>
    </source>
</evidence>
<keyword evidence="4" id="KW-1185">Reference proteome</keyword>
<dbReference type="GO" id="GO:0016491">
    <property type="term" value="F:oxidoreductase activity"/>
    <property type="evidence" value="ECO:0007669"/>
    <property type="project" value="UniProtKB-KW"/>
</dbReference>
<accession>A0ABW6SFE2</accession>
<organism evidence="3 4">
    <name type="scientific">Nocardia jiangxiensis</name>
    <dbReference type="NCBI Taxonomy" id="282685"/>
    <lineage>
        <taxon>Bacteria</taxon>
        <taxon>Bacillati</taxon>
        <taxon>Actinomycetota</taxon>
        <taxon>Actinomycetes</taxon>
        <taxon>Mycobacteriales</taxon>
        <taxon>Nocardiaceae</taxon>
        <taxon>Nocardia</taxon>
    </lineage>
</organism>
<reference evidence="3 4" key="1">
    <citation type="submission" date="2024-10" db="EMBL/GenBank/DDBJ databases">
        <title>The Natural Products Discovery Center: Release of the First 8490 Sequenced Strains for Exploring Actinobacteria Biosynthetic Diversity.</title>
        <authorList>
            <person name="Kalkreuter E."/>
            <person name="Kautsar S.A."/>
            <person name="Yang D."/>
            <person name="Bader C.D."/>
            <person name="Teijaro C.N."/>
            <person name="Fluegel L."/>
            <person name="Davis C.M."/>
            <person name="Simpson J.R."/>
            <person name="Lauterbach L."/>
            <person name="Steele A.D."/>
            <person name="Gui C."/>
            <person name="Meng S."/>
            <person name="Li G."/>
            <person name="Viehrig K."/>
            <person name="Ye F."/>
            <person name="Su P."/>
            <person name="Kiefer A.F."/>
            <person name="Nichols A."/>
            <person name="Cepeda A.J."/>
            <person name="Yan W."/>
            <person name="Fan B."/>
            <person name="Jiang Y."/>
            <person name="Adhikari A."/>
            <person name="Zheng C.-J."/>
            <person name="Schuster L."/>
            <person name="Cowan T.M."/>
            <person name="Smanski M.J."/>
            <person name="Chevrette M.G."/>
            <person name="De Carvalho L.P.S."/>
            <person name="Shen B."/>
        </authorList>
    </citation>
    <scope>NUCLEOTIDE SEQUENCE [LARGE SCALE GENOMIC DNA]</scope>
    <source>
        <strain evidence="3 4">NPDC002593</strain>
    </source>
</reference>
<dbReference type="PANTHER" id="PTHR24321">
    <property type="entry name" value="DEHYDROGENASES, SHORT CHAIN"/>
    <property type="match status" value="1"/>
</dbReference>
<dbReference type="Proteomes" id="UP001601992">
    <property type="component" value="Unassembled WGS sequence"/>
</dbReference>
<dbReference type="PROSITE" id="PS00061">
    <property type="entry name" value="ADH_SHORT"/>
    <property type="match status" value="1"/>
</dbReference>
<comment type="caution">
    <text evidence="3">The sequence shown here is derived from an EMBL/GenBank/DDBJ whole genome shotgun (WGS) entry which is preliminary data.</text>
</comment>
<dbReference type="PANTHER" id="PTHR24321:SF8">
    <property type="entry name" value="ESTRADIOL 17-BETA-DEHYDROGENASE 8-RELATED"/>
    <property type="match status" value="1"/>
</dbReference>
<dbReference type="CDD" id="cd05233">
    <property type="entry name" value="SDR_c"/>
    <property type="match status" value="1"/>
</dbReference>
<dbReference type="EMBL" id="JBIAQY010000022">
    <property type="protein sequence ID" value="MFF3573876.1"/>
    <property type="molecule type" value="Genomic_DNA"/>
</dbReference>
<dbReference type="InterPro" id="IPR020904">
    <property type="entry name" value="Sc_DH/Rdtase_CS"/>
</dbReference>
<name>A0ABW6SFE2_9NOCA</name>
<dbReference type="RefSeq" id="WP_218008953.1">
    <property type="nucleotide sequence ID" value="NZ_JBIAQY010000022.1"/>
</dbReference>
<comment type="similarity">
    <text evidence="1">Belongs to the short-chain dehydrogenases/reductases (SDR) family.</text>
</comment>
<dbReference type="Pfam" id="PF13561">
    <property type="entry name" value="adh_short_C2"/>
    <property type="match status" value="1"/>
</dbReference>
<keyword evidence="2 3" id="KW-0560">Oxidoreductase</keyword>
<proteinExistence type="inferred from homology"/>